<dbReference type="AlphaFoldDB" id="A0AAU9EPA0"/>
<evidence type="ECO:0000313" key="3">
    <source>
        <dbReference type="EMBL" id="BEP28285.1"/>
    </source>
</evidence>
<organism evidence="3 4">
    <name type="scientific">Helicovermis profundi</name>
    <dbReference type="NCBI Taxonomy" id="3065157"/>
    <lineage>
        <taxon>Bacteria</taxon>
        <taxon>Bacillati</taxon>
        <taxon>Bacillota</taxon>
        <taxon>Clostridia</taxon>
        <taxon>Helicovermis</taxon>
    </lineage>
</organism>
<dbReference type="InterPro" id="IPR047691">
    <property type="entry name" value="PelF-like"/>
</dbReference>
<dbReference type="GO" id="GO:0016757">
    <property type="term" value="F:glycosyltransferase activity"/>
    <property type="evidence" value="ECO:0007669"/>
    <property type="project" value="InterPro"/>
</dbReference>
<evidence type="ECO:0000259" key="1">
    <source>
        <dbReference type="Pfam" id="PF00534"/>
    </source>
</evidence>
<reference evidence="3 4" key="1">
    <citation type="submission" date="2023-08" db="EMBL/GenBank/DDBJ databases">
        <title>Helicovermis profunda gen. nov., sp. nov., a novel mesophilic, fermentative bacterium within the Bacillota from a deep-sea hydrothermal vent chimney.</title>
        <authorList>
            <person name="Miyazaki U."/>
            <person name="Mizutani D."/>
            <person name="Hashimoto Y."/>
            <person name="Tame A."/>
            <person name="Sawayama S."/>
            <person name="Miyazaki J."/>
            <person name="Takai K."/>
            <person name="Nakagawa S."/>
        </authorList>
    </citation>
    <scope>NUCLEOTIDE SEQUENCE [LARGE SCALE GENOMIC DNA]</scope>
    <source>
        <strain evidence="3 4">S502</strain>
    </source>
</reference>
<dbReference type="Pfam" id="PF00534">
    <property type="entry name" value="Glycos_transf_1"/>
    <property type="match status" value="1"/>
</dbReference>
<feature type="domain" description="Glycosyl transferase family 1" evidence="1">
    <location>
        <begin position="280"/>
        <end position="447"/>
    </location>
</feature>
<dbReference type="NCBIfam" id="NF038011">
    <property type="entry name" value="PelF"/>
    <property type="match status" value="1"/>
</dbReference>
<dbReference type="EMBL" id="AP028654">
    <property type="protein sequence ID" value="BEP28285.1"/>
    <property type="molecule type" value="Genomic_DNA"/>
</dbReference>
<feature type="domain" description="DUF3492" evidence="2">
    <location>
        <begin position="1"/>
        <end position="261"/>
    </location>
</feature>
<evidence type="ECO:0000259" key="2">
    <source>
        <dbReference type="Pfam" id="PF11997"/>
    </source>
</evidence>
<dbReference type="PANTHER" id="PTHR12526">
    <property type="entry name" value="GLYCOSYLTRANSFERASE"/>
    <property type="match status" value="1"/>
</dbReference>
<dbReference type="PANTHER" id="PTHR12526:SF608">
    <property type="entry name" value="PELF"/>
    <property type="match status" value="1"/>
</dbReference>
<dbReference type="InterPro" id="IPR022622">
    <property type="entry name" value="DUF3492"/>
</dbReference>
<dbReference type="RefSeq" id="WP_338536611.1">
    <property type="nucleotide sequence ID" value="NZ_AP028654.1"/>
</dbReference>
<name>A0AAU9EPA0_9FIRM</name>
<dbReference type="Gene3D" id="3.40.50.2000">
    <property type="entry name" value="Glycogen Phosphorylase B"/>
    <property type="match status" value="2"/>
</dbReference>
<dbReference type="SUPFAM" id="SSF53756">
    <property type="entry name" value="UDP-Glycosyltransferase/glycogen phosphorylase"/>
    <property type="match status" value="1"/>
</dbReference>
<keyword evidence="4" id="KW-1185">Reference proteome</keyword>
<dbReference type="KEGG" id="hprf:HLPR_06160"/>
<dbReference type="Proteomes" id="UP001321786">
    <property type="component" value="Chromosome"/>
</dbReference>
<accession>A0AAU9EPA0</accession>
<dbReference type="Pfam" id="PF11997">
    <property type="entry name" value="DUF3492"/>
    <property type="match status" value="1"/>
</dbReference>
<dbReference type="InterPro" id="IPR001296">
    <property type="entry name" value="Glyco_trans_1"/>
</dbReference>
<gene>
    <name evidence="3" type="primary">pelF</name>
    <name evidence="3" type="ORF">HLPR_06160</name>
</gene>
<proteinExistence type="predicted"/>
<sequence>MKIAIIAEGSYPYISGGVSSWANQLINAVSEHEFIIVSIMASRKENLEYKYKLPKNVSKVITFYLDDYLDQNPNQLNHKVKANDKEKEELIKFLTFDSECDVNSIIKLMINKKKFGTTIQFLQSEFFWEMILEIYNKSYSDNGLNEFFWSLRSMYLNMINVIQSQVPQADLYHSVSTGYSGLISLIGKIKYNSPFILTEHGIYPREREEELLKAKWVKGIYKKMWIDFFYFISKSAYKNADVIISLFNRSRDIQLELGSKEEKTLVIPNGVKNGFYDIEPKEHKGHIIGAIVRIVPIKDIKTLIRSFKIVKNSLEDVKLMIIGPSSEDEDYYEECLDLVKRLDLGDSIEFTGRVNIKDYLPIIDVLVLTSLSEGQPLVMLEGMAASIPFVSTDVGSCKELTSGTSEDNLGRSGIVTKPVSPLETANAIIKILSSKDEARRMGLVGRKRVKKYYTHDMFIEKYKQIYKKFGD</sequence>
<protein>
    <submittedName>
        <fullName evidence="3">GT4 family glycosyltransferase PelF</fullName>
    </submittedName>
</protein>
<evidence type="ECO:0000313" key="4">
    <source>
        <dbReference type="Proteomes" id="UP001321786"/>
    </source>
</evidence>